<evidence type="ECO:0000313" key="1">
    <source>
        <dbReference type="EMBL" id="AFI44009.1"/>
    </source>
</evidence>
<sequence>MDWGDLEQSAALWLRSRHAGVRVANELPADLDKKLPLVQVQVTPGGGEDGPTAVTLIDVDTFAATRTQMWELARAVHTSMLALPGQYIGALVVDSVTSDSRPAPVAYGNPALRRAVATYRLTSRAQAPA</sequence>
<protein>
    <recommendedName>
        <fullName evidence="2">Tail terminator</fullName>
    </recommendedName>
</protein>
<dbReference type="EMBL" id="JQ606827">
    <property type="protein sequence ID" value="AFI44009.1"/>
    <property type="molecule type" value="Genomic_DNA"/>
</dbReference>
<name>I1VH11_9ACTN</name>
<organism evidence="1">
    <name type="scientific">Streptomyces sp. FR1</name>
    <dbReference type="NCBI Taxonomy" id="349971"/>
    <lineage>
        <taxon>Bacteria</taxon>
        <taxon>Bacillati</taxon>
        <taxon>Actinomycetota</taxon>
        <taxon>Actinomycetes</taxon>
        <taxon>Kitasatosporales</taxon>
        <taxon>Streptomycetaceae</taxon>
        <taxon>Streptomyces</taxon>
    </lineage>
</organism>
<accession>I1VH11</accession>
<proteinExistence type="predicted"/>
<reference evidence="1" key="1">
    <citation type="journal article" date="2012" name="Plasmid">
        <title>Characterization of Streptomyces plasmid-phage pFP4 and its evolutionary implications.</title>
        <authorList>
            <person name="Chen Z."/>
            <person name="Zhong L."/>
            <person name="Shen M."/>
            <person name="Fang P."/>
            <person name="Qin Z."/>
        </authorList>
    </citation>
    <scope>NUCLEOTIDE SEQUENCE</scope>
    <source>
        <strain evidence="1">FR1</strain>
        <plasmid evidence="1">pFP4</plasmid>
    </source>
</reference>
<gene>
    <name evidence="1" type="ORF">pFP4.10c</name>
</gene>
<evidence type="ECO:0008006" key="2">
    <source>
        <dbReference type="Google" id="ProtNLM"/>
    </source>
</evidence>
<keyword evidence="1" id="KW-0614">Plasmid</keyword>
<dbReference type="AlphaFoldDB" id="I1VH11"/>
<geneLocation type="plasmid" evidence="1">
    <name>pFP4</name>
</geneLocation>